<evidence type="ECO:0000313" key="5">
    <source>
        <dbReference type="EMBL" id="VDO98565.1"/>
    </source>
</evidence>
<protein>
    <submittedName>
        <fullName evidence="7">Liprin-alpha-2-like</fullName>
    </submittedName>
</protein>
<reference evidence="7" key="2">
    <citation type="submission" date="2019-09" db="UniProtKB">
        <authorList>
            <consortium name="WormBaseParasite"/>
        </authorList>
    </citation>
    <scope>IDENTIFICATION</scope>
</reference>
<dbReference type="GO" id="GO:0048786">
    <property type="term" value="C:presynaptic active zone"/>
    <property type="evidence" value="ECO:0007669"/>
    <property type="project" value="TreeGrafter"/>
</dbReference>
<reference evidence="5 6" key="1">
    <citation type="submission" date="2018-11" db="EMBL/GenBank/DDBJ databases">
        <authorList>
            <consortium name="Pathogen Informatics"/>
        </authorList>
    </citation>
    <scope>NUCLEOTIDE SEQUENCE [LARGE SCALE GENOMIC DNA]</scope>
</reference>
<dbReference type="Pfam" id="PF25526">
    <property type="entry name" value="LIP-1"/>
    <property type="match status" value="2"/>
</dbReference>
<name>A0A3P8DSG1_HELPZ</name>
<evidence type="ECO:0000259" key="4">
    <source>
        <dbReference type="Pfam" id="PF25526"/>
    </source>
</evidence>
<evidence type="ECO:0000256" key="3">
    <source>
        <dbReference type="SAM" id="MobiDB-lite"/>
    </source>
</evidence>
<dbReference type="PANTHER" id="PTHR12587:SF20">
    <property type="entry name" value="LIPRIN-ALPHA, ISOFORM E"/>
    <property type="match status" value="1"/>
</dbReference>
<feature type="coiled-coil region" evidence="2">
    <location>
        <begin position="456"/>
        <end position="502"/>
    </location>
</feature>
<feature type="domain" description="Liprin-alpha CC2" evidence="4">
    <location>
        <begin position="200"/>
        <end position="301"/>
    </location>
</feature>
<evidence type="ECO:0000313" key="7">
    <source>
        <dbReference type="WBParaSite" id="HPBE_0001412301-mRNA-1"/>
    </source>
</evidence>
<feature type="domain" description="Liprin-alpha CC2" evidence="4">
    <location>
        <begin position="334"/>
        <end position="482"/>
    </location>
</feature>
<dbReference type="GO" id="GO:0050808">
    <property type="term" value="P:synapse organization"/>
    <property type="evidence" value="ECO:0007669"/>
    <property type="project" value="TreeGrafter"/>
</dbReference>
<keyword evidence="6" id="KW-1185">Reference proteome</keyword>
<dbReference type="Proteomes" id="UP000050761">
    <property type="component" value="Unassembled WGS sequence"/>
</dbReference>
<dbReference type="OrthoDB" id="2132119at2759"/>
<dbReference type="WBParaSite" id="HPBE_0001412301-mRNA-1">
    <property type="protein sequence ID" value="HPBE_0001412301-mRNA-1"/>
    <property type="gene ID" value="HPBE_0001412301"/>
</dbReference>
<dbReference type="PANTHER" id="PTHR12587">
    <property type="entry name" value="LAR INTERACTING PROTEIN LIP -RELATED PROTEIN"/>
    <property type="match status" value="1"/>
</dbReference>
<dbReference type="InterPro" id="IPR029515">
    <property type="entry name" value="Liprin"/>
</dbReference>
<evidence type="ECO:0000256" key="1">
    <source>
        <dbReference type="ARBA" id="ARBA00022737"/>
    </source>
</evidence>
<accession>A0A3P8DSG1</accession>
<sequence length="579" mass="66336">MVNMLEDRDKLQEQLEQYKHQVEDSNRRVRDLEKEKESLRRQFEMHTQHLPNELQSMTKELVQIREQLLEKDEEIVELKAERNNTRLLLEHLECLVSRHERSLRVTVMKRQAQSPAGVSSEVEVLKALKSLFEHHKALDEKVRERLRVAMERVATLEEEVTSKGEENSGLKARLAMVAAEAEEAQAKGQKTNGALSSESAARLVEMQEACERMKVELTNSLKQVQELSARNSELEAQVSAAHKETHSCQEQLTKLKNQLHEVEAQRSDQEARISTLESRFLAAQREATCIRDLNDKLEHQASAAWRDALKMRRYTLPQFRHSSPSLSFAKLSGEVKLANKDAAVRLNEEKVRSLQERLELAEKQLAQSLKKAESLPSVEAELQQRMEALTAAEQKQLSAEERVQRLERQALESSAELERAVQREKMNEEHSQRLSSTVDKLLSESNDRLQLHLKERMQALDDKNRLTQQLENTKKIYDQRDNDALRQEIEALRQQLYNARTAQFHSRMHAVLPPSLAMVVPNGVTPPSPQTVIPQQFTPASYGNATPPGYATIGIRRSNKGRISALQSKMVIRDSNTFL</sequence>
<evidence type="ECO:0000256" key="2">
    <source>
        <dbReference type="SAM" id="Coils"/>
    </source>
</evidence>
<gene>
    <name evidence="5" type="ORF">HPBE_LOCUS14124</name>
</gene>
<evidence type="ECO:0000313" key="6">
    <source>
        <dbReference type="Proteomes" id="UP000050761"/>
    </source>
</evidence>
<feature type="coiled-coil region" evidence="2">
    <location>
        <begin position="1"/>
        <end position="95"/>
    </location>
</feature>
<keyword evidence="2" id="KW-0175">Coiled coil</keyword>
<proteinExistence type="predicted"/>
<feature type="coiled-coil region" evidence="2">
    <location>
        <begin position="139"/>
        <end position="279"/>
    </location>
</feature>
<organism evidence="5">
    <name type="scientific">Heligmosomoides polygyrus</name>
    <name type="common">Parasitic roundworm</name>
    <dbReference type="NCBI Taxonomy" id="6339"/>
    <lineage>
        <taxon>Eukaryota</taxon>
        <taxon>Metazoa</taxon>
        <taxon>Ecdysozoa</taxon>
        <taxon>Nematoda</taxon>
        <taxon>Chromadorea</taxon>
        <taxon>Rhabditida</taxon>
        <taxon>Rhabditina</taxon>
        <taxon>Rhabditomorpha</taxon>
        <taxon>Strongyloidea</taxon>
        <taxon>Heligmosomidae</taxon>
        <taxon>Heligmosomoides</taxon>
    </lineage>
</organism>
<feature type="compositionally biased region" description="Basic and acidic residues" evidence="3">
    <location>
        <begin position="414"/>
        <end position="432"/>
    </location>
</feature>
<feature type="region of interest" description="Disordered" evidence="3">
    <location>
        <begin position="414"/>
        <end position="438"/>
    </location>
</feature>
<keyword evidence="1" id="KW-0677">Repeat</keyword>
<dbReference type="AlphaFoldDB" id="A0A3P8DSG1"/>
<dbReference type="EMBL" id="UZAH01028218">
    <property type="protein sequence ID" value="VDO98565.1"/>
    <property type="molecule type" value="Genomic_DNA"/>
</dbReference>
<dbReference type="InterPro" id="IPR057892">
    <property type="entry name" value="LIP-1_CC2"/>
</dbReference>